<feature type="transmembrane region" description="Helical" evidence="5">
    <location>
        <begin position="558"/>
        <end position="577"/>
    </location>
</feature>
<dbReference type="InterPro" id="IPR007110">
    <property type="entry name" value="Ig-like_dom"/>
</dbReference>
<keyword evidence="5" id="KW-1133">Transmembrane helix</keyword>
<evidence type="ECO:0000256" key="2">
    <source>
        <dbReference type="ARBA" id="ARBA00022692"/>
    </source>
</evidence>
<dbReference type="InterPro" id="IPR036179">
    <property type="entry name" value="Ig-like_dom_sf"/>
</dbReference>
<name>A0A5F8GLX2_MONDO</name>
<keyword evidence="2 5" id="KW-0812">Transmembrane</keyword>
<dbReference type="GO" id="GO:0004888">
    <property type="term" value="F:transmembrane signaling receptor activity"/>
    <property type="evidence" value="ECO:0000318"/>
    <property type="project" value="GO_Central"/>
</dbReference>
<keyword evidence="8" id="KW-1185">Reference proteome</keyword>
<dbReference type="InterPro" id="IPR013106">
    <property type="entry name" value="Ig_V-set"/>
</dbReference>
<dbReference type="InParanoid" id="A0A5F8GLX2"/>
<dbReference type="PROSITE" id="PS50835">
    <property type="entry name" value="IG_LIKE"/>
    <property type="match status" value="1"/>
</dbReference>
<dbReference type="Proteomes" id="UP000002280">
    <property type="component" value="Chromosome 2"/>
</dbReference>
<feature type="region of interest" description="Disordered" evidence="4">
    <location>
        <begin position="230"/>
        <end position="255"/>
    </location>
</feature>
<evidence type="ECO:0000259" key="6">
    <source>
        <dbReference type="PROSITE" id="PS50835"/>
    </source>
</evidence>
<evidence type="ECO:0000256" key="1">
    <source>
        <dbReference type="ARBA" id="ARBA00004370"/>
    </source>
</evidence>
<dbReference type="GO" id="GO:0007165">
    <property type="term" value="P:signal transduction"/>
    <property type="evidence" value="ECO:0000318"/>
    <property type="project" value="GO_Central"/>
</dbReference>
<dbReference type="CDD" id="cd05716">
    <property type="entry name" value="IgV_pIgR_like"/>
    <property type="match status" value="1"/>
</dbReference>
<dbReference type="AlphaFoldDB" id="A0A5F8GLX2"/>
<feature type="compositionally biased region" description="Polar residues" evidence="4">
    <location>
        <begin position="235"/>
        <end position="255"/>
    </location>
</feature>
<feature type="domain" description="Ig-like" evidence="6">
    <location>
        <begin position="1"/>
        <end position="93"/>
    </location>
</feature>
<dbReference type="OMA" id="TIECHYT"/>
<dbReference type="Gene3D" id="2.60.40.10">
    <property type="entry name" value="Immunoglobulins"/>
    <property type="match status" value="1"/>
</dbReference>
<dbReference type="STRING" id="13616.ENSMODP00000048151"/>
<accession>A0A5F8GLX2</accession>
<evidence type="ECO:0000313" key="7">
    <source>
        <dbReference type="Ensembl" id="ENSMODP00000048151.1"/>
    </source>
</evidence>
<dbReference type="Pfam" id="PF07686">
    <property type="entry name" value="V-set"/>
    <property type="match status" value="1"/>
</dbReference>
<evidence type="ECO:0000256" key="4">
    <source>
        <dbReference type="SAM" id="MobiDB-lite"/>
    </source>
</evidence>
<dbReference type="GeneTree" id="ENSGT00950000182977"/>
<dbReference type="InterPro" id="IPR013783">
    <property type="entry name" value="Ig-like_fold"/>
</dbReference>
<reference evidence="7" key="3">
    <citation type="submission" date="2025-09" db="UniProtKB">
        <authorList>
            <consortium name="Ensembl"/>
        </authorList>
    </citation>
    <scope>IDENTIFICATION</scope>
</reference>
<reference evidence="7" key="2">
    <citation type="submission" date="2025-08" db="UniProtKB">
        <authorList>
            <consortium name="Ensembl"/>
        </authorList>
    </citation>
    <scope>IDENTIFICATION</scope>
</reference>
<dbReference type="PANTHER" id="PTHR11860">
    <property type="entry name" value="POLYMERIC-IMMUNOGLOBULIN RECEPTOR"/>
    <property type="match status" value="1"/>
</dbReference>
<dbReference type="Ensembl" id="ENSMODT00000076748.1">
    <property type="protein sequence ID" value="ENSMODP00000048151.1"/>
    <property type="gene ID" value="ENSMODG00000036546.1"/>
</dbReference>
<evidence type="ECO:0000256" key="3">
    <source>
        <dbReference type="ARBA" id="ARBA00023136"/>
    </source>
</evidence>
<keyword evidence="3 5" id="KW-0472">Membrane</keyword>
<dbReference type="PANTHER" id="PTHR11860:SF49">
    <property type="entry name" value="HIGH AFFINITY IMMUNOGLOBULIN ALPHA AND IMMUNOGLOBULIN MU FC RECEPTOR"/>
    <property type="match status" value="1"/>
</dbReference>
<organism evidence="7 8">
    <name type="scientific">Monodelphis domestica</name>
    <name type="common">Gray short-tailed opossum</name>
    <dbReference type="NCBI Taxonomy" id="13616"/>
    <lineage>
        <taxon>Eukaryota</taxon>
        <taxon>Metazoa</taxon>
        <taxon>Chordata</taxon>
        <taxon>Craniata</taxon>
        <taxon>Vertebrata</taxon>
        <taxon>Euteleostomi</taxon>
        <taxon>Mammalia</taxon>
        <taxon>Metatheria</taxon>
        <taxon>Didelphimorphia</taxon>
        <taxon>Didelphidae</taxon>
        <taxon>Monodelphis</taxon>
    </lineage>
</organism>
<evidence type="ECO:0000313" key="8">
    <source>
        <dbReference type="Proteomes" id="UP000002280"/>
    </source>
</evidence>
<dbReference type="SUPFAM" id="SSF48726">
    <property type="entry name" value="Immunoglobulin"/>
    <property type="match status" value="1"/>
</dbReference>
<dbReference type="Bgee" id="ENSMODG00000036546">
    <property type="expression patterns" value="Expressed in liver and 1 other cell type or tissue"/>
</dbReference>
<proteinExistence type="predicted"/>
<dbReference type="InterPro" id="IPR050671">
    <property type="entry name" value="CD300_family_receptors"/>
</dbReference>
<reference evidence="7 8" key="1">
    <citation type="journal article" date="2007" name="Nature">
        <title>Genome of the marsupial Monodelphis domestica reveals innovation in non-coding sequences.</title>
        <authorList>
            <person name="Mikkelsen T.S."/>
            <person name="Wakefield M.J."/>
            <person name="Aken B."/>
            <person name="Amemiya C.T."/>
            <person name="Chang J.L."/>
            <person name="Duke S."/>
            <person name="Garber M."/>
            <person name="Gentles A.J."/>
            <person name="Goodstadt L."/>
            <person name="Heger A."/>
            <person name="Jurka J."/>
            <person name="Kamal M."/>
            <person name="Mauceli E."/>
            <person name="Searle S.M."/>
            <person name="Sharpe T."/>
            <person name="Baker M.L."/>
            <person name="Batzer M.A."/>
            <person name="Benos P.V."/>
            <person name="Belov K."/>
            <person name="Clamp M."/>
            <person name="Cook A."/>
            <person name="Cuff J."/>
            <person name="Das R."/>
            <person name="Davidow L."/>
            <person name="Deakin J.E."/>
            <person name="Fazzari M.J."/>
            <person name="Glass J.L."/>
            <person name="Grabherr M."/>
            <person name="Greally J.M."/>
            <person name="Gu W."/>
            <person name="Hore T.A."/>
            <person name="Huttley G.A."/>
            <person name="Kleber M."/>
            <person name="Jirtle R.L."/>
            <person name="Koina E."/>
            <person name="Lee J.T."/>
            <person name="Mahony S."/>
            <person name="Marra M.A."/>
            <person name="Miller R.D."/>
            <person name="Nicholls R.D."/>
            <person name="Oda M."/>
            <person name="Papenfuss A.T."/>
            <person name="Parra Z.E."/>
            <person name="Pollock D.D."/>
            <person name="Ray D.A."/>
            <person name="Schein J.E."/>
            <person name="Speed T.P."/>
            <person name="Thompson K."/>
            <person name="VandeBerg J.L."/>
            <person name="Wade C.M."/>
            <person name="Walker J.A."/>
            <person name="Waters P.D."/>
            <person name="Webber C."/>
            <person name="Weidman J.R."/>
            <person name="Xie X."/>
            <person name="Zody M.C."/>
            <person name="Baldwin J."/>
            <person name="Abdouelleil A."/>
            <person name="Abdulkadir J."/>
            <person name="Abebe A."/>
            <person name="Abera B."/>
            <person name="Abreu J."/>
            <person name="Acer S.C."/>
            <person name="Aftuck L."/>
            <person name="Alexander A."/>
            <person name="An P."/>
            <person name="Anderson E."/>
            <person name="Anderson S."/>
            <person name="Arachi H."/>
            <person name="Azer M."/>
            <person name="Bachantsang P."/>
            <person name="Barry A."/>
            <person name="Bayul T."/>
            <person name="Berlin A."/>
            <person name="Bessette D."/>
            <person name="Bloom T."/>
            <person name="Bloom T."/>
            <person name="Boguslavskiy L."/>
            <person name="Bonnet C."/>
            <person name="Boukhgalter B."/>
            <person name="Bourzgui I."/>
            <person name="Brown A."/>
            <person name="Cahill P."/>
            <person name="Channer S."/>
            <person name="Cheshatsang Y."/>
            <person name="Chuda L."/>
            <person name="Citroen M."/>
            <person name="Collymore A."/>
            <person name="Cooke P."/>
            <person name="Costello M."/>
            <person name="D'Aco K."/>
            <person name="Daza R."/>
            <person name="De Haan G."/>
            <person name="DeGray S."/>
            <person name="DeMaso C."/>
            <person name="Dhargay N."/>
            <person name="Dooley K."/>
            <person name="Dooley E."/>
            <person name="Doricent M."/>
            <person name="Dorje P."/>
            <person name="Dorjee K."/>
            <person name="Dupes A."/>
            <person name="Elong R."/>
            <person name="Falk J."/>
            <person name="Farina A."/>
            <person name="Faro S."/>
            <person name="Ferguson D."/>
            <person name="Fisher S."/>
            <person name="Foley C.D."/>
            <person name="Franke A."/>
            <person name="Friedrich D."/>
            <person name="Gadbois L."/>
            <person name="Gearin G."/>
            <person name="Gearin C.R."/>
            <person name="Giannoukos G."/>
            <person name="Goode T."/>
            <person name="Graham J."/>
            <person name="Grandbois E."/>
            <person name="Grewal S."/>
            <person name="Gyaltsen K."/>
            <person name="Hafez N."/>
            <person name="Hagos B."/>
            <person name="Hall J."/>
            <person name="Henson C."/>
            <person name="Hollinger A."/>
            <person name="Honan T."/>
            <person name="Huard M.D."/>
            <person name="Hughes L."/>
            <person name="Hurhula B."/>
            <person name="Husby M.E."/>
            <person name="Kamat A."/>
            <person name="Kanga B."/>
            <person name="Kashin S."/>
            <person name="Khazanovich D."/>
            <person name="Kisner P."/>
            <person name="Lance K."/>
            <person name="Lara M."/>
            <person name="Lee W."/>
            <person name="Lennon N."/>
            <person name="Letendre F."/>
            <person name="LeVine R."/>
            <person name="Lipovsky A."/>
            <person name="Liu X."/>
            <person name="Liu J."/>
            <person name="Liu S."/>
            <person name="Lokyitsang T."/>
            <person name="Lokyitsang Y."/>
            <person name="Lubonja R."/>
            <person name="Lui A."/>
            <person name="MacDonald P."/>
            <person name="Magnisalis V."/>
            <person name="Maru K."/>
            <person name="Matthews C."/>
            <person name="McCusker W."/>
            <person name="McDonough S."/>
            <person name="Mehta T."/>
            <person name="Meldrim J."/>
            <person name="Meneus L."/>
            <person name="Mihai O."/>
            <person name="Mihalev A."/>
            <person name="Mihova T."/>
            <person name="Mittelman R."/>
            <person name="Mlenga V."/>
            <person name="Montmayeur A."/>
            <person name="Mulrain L."/>
            <person name="Navidi A."/>
            <person name="Naylor J."/>
            <person name="Negash T."/>
            <person name="Nguyen T."/>
            <person name="Nguyen N."/>
            <person name="Nicol R."/>
            <person name="Norbu C."/>
            <person name="Norbu N."/>
            <person name="Novod N."/>
            <person name="O'Neill B."/>
            <person name="Osman S."/>
            <person name="Markiewicz E."/>
            <person name="Oyono O.L."/>
            <person name="Patti C."/>
            <person name="Phunkhang P."/>
            <person name="Pierre F."/>
            <person name="Priest M."/>
            <person name="Raghuraman S."/>
            <person name="Rege F."/>
            <person name="Reyes R."/>
            <person name="Rise C."/>
            <person name="Rogov P."/>
            <person name="Ross K."/>
            <person name="Ryan E."/>
            <person name="Settipalli S."/>
            <person name="Shea T."/>
            <person name="Sherpa N."/>
            <person name="Shi L."/>
            <person name="Shih D."/>
            <person name="Sparrow T."/>
            <person name="Spaulding J."/>
            <person name="Stalker J."/>
            <person name="Stange-Thomann N."/>
            <person name="Stavropoulos S."/>
            <person name="Stone C."/>
            <person name="Strader C."/>
            <person name="Tesfaye S."/>
            <person name="Thomson T."/>
            <person name="Thoulutsang Y."/>
            <person name="Thoulutsang D."/>
            <person name="Topham K."/>
            <person name="Topping I."/>
            <person name="Tsamla T."/>
            <person name="Vassiliev H."/>
            <person name="Vo A."/>
            <person name="Wangchuk T."/>
            <person name="Wangdi T."/>
            <person name="Weiand M."/>
            <person name="Wilkinson J."/>
            <person name="Wilson A."/>
            <person name="Yadav S."/>
            <person name="Young G."/>
            <person name="Yu Q."/>
            <person name="Zembek L."/>
            <person name="Zhong D."/>
            <person name="Zimmer A."/>
            <person name="Zwirko Z."/>
            <person name="Jaffe D.B."/>
            <person name="Alvarez P."/>
            <person name="Brockman W."/>
            <person name="Butler J."/>
            <person name="Chin C."/>
            <person name="Gnerre S."/>
            <person name="MacCallum I."/>
            <person name="Graves J.A."/>
            <person name="Ponting C.P."/>
            <person name="Breen M."/>
            <person name="Samollow P.B."/>
            <person name="Lander E.S."/>
            <person name="Lindblad-Toh K."/>
        </authorList>
    </citation>
    <scope>NUCLEOTIDE SEQUENCE [LARGE SCALE GENOMIC DNA]</scope>
</reference>
<comment type="subcellular location">
    <subcellularLocation>
        <location evidence="1">Membrane</location>
    </subcellularLocation>
</comment>
<dbReference type="GO" id="GO:0005886">
    <property type="term" value="C:plasma membrane"/>
    <property type="evidence" value="ECO:0000318"/>
    <property type="project" value="GO_Central"/>
</dbReference>
<sequence length="620" mass="67405">MVTIECHYTPTPVNKHQRKYWCRLSLPQRVCHTIISTNIFISQSYQDRVTLVDFPSQGMFIVTLAQLAPEDAGYYRCGIGPRTDMLFSSMNLTISTGSANLTIPSSLIPGTALATRSQTMETLETTTSVIGRLELDTTLLAERWETRPSRRDTTPVAVTQAPGITGATTTVTGGQDLDTALFTEEWETRTSGRKNTVAEVTQAPGTSGTTTSVIDGQHLDTALFTERQEARTSGRKNTLTEVTQEPGTSGTTLVTSGQVPKTIETTSAPGSQAFDTTLVIKGQGAEICRGHTTPTIITKASENIGIITSVTSRPSPGILGGTIPASGRQDLDTTLVAKGEEAGMIRGTLTLARVTQPPAHISSKGIQIPGTIRLIIPGTGDWVIKTTRAAEPVPEGQTTEAKGTLNIMEGGLVLGTRAGTKTIVGTIRERRSTIRRTNGLNEAIVNAGILPFTTRNITGTPRPSITVRENFREIIPGTYQQTWETIRAIALDVDVGDWFSQTKRKEKISTLGGTTATNRQSHSEEPLRRFPGVALLIPPSNESNKENSPPDQNRVSQILIIFSTVLLPLVLLVLLLLQRKLRKRISLRTQEMPMLSLIQLTNFQDLPEKPSLELRQPQRV</sequence>
<evidence type="ECO:0000256" key="5">
    <source>
        <dbReference type="SAM" id="Phobius"/>
    </source>
</evidence>
<protein>
    <recommendedName>
        <fullName evidence="6">Ig-like domain-containing protein</fullName>
    </recommendedName>
</protein>